<dbReference type="Proteomes" id="UP001316803">
    <property type="component" value="Unassembled WGS sequence"/>
</dbReference>
<dbReference type="EMBL" id="JAKLMC020000007">
    <property type="protein sequence ID" value="KAK5955232.1"/>
    <property type="molecule type" value="Genomic_DNA"/>
</dbReference>
<evidence type="ECO:0000313" key="3">
    <source>
        <dbReference type="Proteomes" id="UP001316803"/>
    </source>
</evidence>
<organism evidence="2 3">
    <name type="scientific">Knufia fluminis</name>
    <dbReference type="NCBI Taxonomy" id="191047"/>
    <lineage>
        <taxon>Eukaryota</taxon>
        <taxon>Fungi</taxon>
        <taxon>Dikarya</taxon>
        <taxon>Ascomycota</taxon>
        <taxon>Pezizomycotina</taxon>
        <taxon>Eurotiomycetes</taxon>
        <taxon>Chaetothyriomycetidae</taxon>
        <taxon>Chaetothyriales</taxon>
        <taxon>Trichomeriaceae</taxon>
        <taxon>Knufia</taxon>
    </lineage>
</organism>
<dbReference type="InterPro" id="IPR053175">
    <property type="entry name" value="DHMBA_Reg_Transcription_Factor"/>
</dbReference>
<dbReference type="PANTHER" id="PTHR38791">
    <property type="entry name" value="ZN(II)2CYS6 TRANSCRIPTION FACTOR (EUROFUNG)-RELATED-RELATED"/>
    <property type="match status" value="1"/>
</dbReference>
<reference evidence="2 3" key="1">
    <citation type="submission" date="2022-12" db="EMBL/GenBank/DDBJ databases">
        <title>Genomic features and morphological characterization of a novel Knufia sp. strain isolated from spacecraft assembly facility.</title>
        <authorList>
            <person name="Teixeira M."/>
            <person name="Chander A.M."/>
            <person name="Stajich J.E."/>
            <person name="Venkateswaran K."/>
        </authorList>
    </citation>
    <scope>NUCLEOTIDE SEQUENCE [LARGE SCALE GENOMIC DNA]</scope>
    <source>
        <strain evidence="2 3">FJI-L2-BK-P2</strain>
    </source>
</reference>
<keyword evidence="3" id="KW-1185">Reference proteome</keyword>
<dbReference type="PANTHER" id="PTHR38791:SF5">
    <property type="entry name" value="TRANSCRIPTION FACTOR DBAG-RELATED"/>
    <property type="match status" value="1"/>
</dbReference>
<evidence type="ECO:0000256" key="1">
    <source>
        <dbReference type="SAM" id="MobiDB-lite"/>
    </source>
</evidence>
<gene>
    <name evidence="2" type="ORF">OHC33_003913</name>
</gene>
<dbReference type="AlphaFoldDB" id="A0AAN8I5A3"/>
<evidence type="ECO:0000313" key="2">
    <source>
        <dbReference type="EMBL" id="KAK5955232.1"/>
    </source>
</evidence>
<comment type="caution">
    <text evidence="2">The sequence shown here is derived from an EMBL/GenBank/DDBJ whole genome shotgun (WGS) entry which is preliminary data.</text>
</comment>
<protein>
    <submittedName>
        <fullName evidence="2">Uncharacterized protein</fullName>
    </submittedName>
</protein>
<proteinExistence type="predicted"/>
<name>A0AAN8I5A3_9EURO</name>
<feature type="region of interest" description="Disordered" evidence="1">
    <location>
        <begin position="289"/>
        <end position="311"/>
    </location>
</feature>
<accession>A0AAN8I5A3</accession>
<sequence>MSRDLECGGYNQFFDRAHRDESNSIRRKVQRMKGGAHVSHIGQAIVPDGRAQIVPCRSSATGCQGLNLPAHDVRIAAITSTIPGALNSDFETAACDVFLATYCRHGMGMGVGAPGGFVHQLSSMLGRISLESPLHNAVTAIATTFAVLFTRNQSHASTPRKNYAKAVGALRAAIIDHDRSRDDDLLMTPLMLDFCDSVSIEFGIEHQTSERCHQSGALALVQLRGSANFKNEASKSMMVSLQTGVIHDALHAKTLLPEGCRPWFTNPPMPHTLWTALNNLTSQLTDVLARSRTSRSSQERNNAGAESDSSKELADLDKQFAAWYNDLPDDCLPMLLRGNDMPESIREGGMYQDMCGVYKDLQVAKMLNVYRSRRLMLLQELREYSHPHHKKWAPVIDETIQWLADGICESVPFFLGNYADTMPSIPGPGLVFPSATKEGRSFPASPRDRARRATGAGAWLISAPLTNLHSLSQPREWTSADRAARRPVAMDTRPIEEDTPRPDPGAASLWIWLTRKSRQSSNNPGCQEHIASCRRTGDPYHLPIGTILLRLLLVRSHR</sequence>